<sequence>MASEGKESASKKPVIGALKVILSSNITTEIQNLVALVLLTDDFDLLSGTVYYLNVIWLDDYPKQEVTFTVSVRISGNIGVTCERFERLGPSPKHYLSLVMWLEVLFGVLFNGFDILNLKPSIRSVSLVAGKMKGIAFIKDPDGYWKTIGKITETAA</sequence>
<evidence type="ECO:0000313" key="2">
    <source>
        <dbReference type="Proteomes" id="UP000886885"/>
    </source>
</evidence>
<keyword evidence="2" id="KW-1185">Reference proteome</keyword>
<dbReference type="Proteomes" id="UP000886885">
    <property type="component" value="Chromosome 4A"/>
</dbReference>
<evidence type="ECO:0000313" key="1">
    <source>
        <dbReference type="EMBL" id="KAG6779951.1"/>
    </source>
</evidence>
<dbReference type="EMBL" id="JAAWWB010000007">
    <property type="protein sequence ID" value="KAG6779951.1"/>
    <property type="molecule type" value="Genomic_DNA"/>
</dbReference>
<protein>
    <submittedName>
        <fullName evidence="1">Uncharacterized protein</fullName>
    </submittedName>
</protein>
<name>A0A8X8A3K0_POPTO</name>
<proteinExistence type="predicted"/>
<dbReference type="OrthoDB" id="16820at2759"/>
<dbReference type="AlphaFoldDB" id="A0A8X8A3K0"/>
<reference evidence="1" key="1">
    <citation type="journal article" date="2020" name="bioRxiv">
        <title>Hybrid origin of Populus tomentosa Carr. identified through genome sequencing and phylogenomic analysis.</title>
        <authorList>
            <person name="An X."/>
            <person name="Gao K."/>
            <person name="Chen Z."/>
            <person name="Li J."/>
            <person name="Yang X."/>
            <person name="Yang X."/>
            <person name="Zhou J."/>
            <person name="Guo T."/>
            <person name="Zhao T."/>
            <person name="Huang S."/>
            <person name="Miao D."/>
            <person name="Khan W.U."/>
            <person name="Rao P."/>
            <person name="Ye M."/>
            <person name="Lei B."/>
            <person name="Liao W."/>
            <person name="Wang J."/>
            <person name="Ji L."/>
            <person name="Li Y."/>
            <person name="Guo B."/>
            <person name="Mustafa N.S."/>
            <person name="Li S."/>
            <person name="Yun Q."/>
            <person name="Keller S.R."/>
            <person name="Mao J."/>
            <person name="Zhang R."/>
            <person name="Strauss S.H."/>
        </authorList>
    </citation>
    <scope>NUCLEOTIDE SEQUENCE</scope>
    <source>
        <strain evidence="1">GM15</strain>
        <tissue evidence="1">Leaf</tissue>
    </source>
</reference>
<accession>A0A8X8A3K0</accession>
<gene>
    <name evidence="1" type="ORF">POTOM_016355</name>
</gene>
<comment type="caution">
    <text evidence="1">The sequence shown here is derived from an EMBL/GenBank/DDBJ whole genome shotgun (WGS) entry which is preliminary data.</text>
</comment>
<organism evidence="1 2">
    <name type="scientific">Populus tomentosa</name>
    <name type="common">Chinese white poplar</name>
    <dbReference type="NCBI Taxonomy" id="118781"/>
    <lineage>
        <taxon>Eukaryota</taxon>
        <taxon>Viridiplantae</taxon>
        <taxon>Streptophyta</taxon>
        <taxon>Embryophyta</taxon>
        <taxon>Tracheophyta</taxon>
        <taxon>Spermatophyta</taxon>
        <taxon>Magnoliopsida</taxon>
        <taxon>eudicotyledons</taxon>
        <taxon>Gunneridae</taxon>
        <taxon>Pentapetalae</taxon>
        <taxon>rosids</taxon>
        <taxon>fabids</taxon>
        <taxon>Malpighiales</taxon>
        <taxon>Salicaceae</taxon>
        <taxon>Saliceae</taxon>
        <taxon>Populus</taxon>
    </lineage>
</organism>